<dbReference type="GeneID" id="100306670"/>
<feature type="chain" id="PRO_5014484144" description="Cystatin domain-containing protein" evidence="3">
    <location>
        <begin position="21"/>
        <end position="114"/>
    </location>
</feature>
<evidence type="ECO:0000256" key="2">
    <source>
        <dbReference type="ARBA" id="ARBA00022704"/>
    </source>
</evidence>
<dbReference type="PANTHER" id="PTHR47364">
    <property type="entry name" value="CYSTEINE PROTEINASE INHIBITOR 5"/>
    <property type="match status" value="1"/>
</dbReference>
<dbReference type="KEGG" id="gmx:100306670"/>
<gene>
    <name evidence="6" type="primary">LOC100306670</name>
    <name evidence="5" type="ORF">GLYMA_07G266000</name>
</gene>
<reference evidence="5" key="3">
    <citation type="submission" date="2018-07" db="EMBL/GenBank/DDBJ databases">
        <title>WGS assembly of Glycine max.</title>
        <authorList>
            <person name="Schmutz J."/>
            <person name="Cannon S."/>
            <person name="Schlueter J."/>
            <person name="Ma J."/>
            <person name="Mitros T."/>
            <person name="Nelson W."/>
            <person name="Hyten D."/>
            <person name="Song Q."/>
            <person name="Thelen J."/>
            <person name="Cheng J."/>
            <person name="Xu D."/>
            <person name="Hellsten U."/>
            <person name="May G."/>
            <person name="Yu Y."/>
            <person name="Sakurai T."/>
            <person name="Umezawa T."/>
            <person name="Bhattacharyya M."/>
            <person name="Sandhu D."/>
            <person name="Valliyodan B."/>
            <person name="Lindquist E."/>
            <person name="Peto M."/>
            <person name="Grant D."/>
            <person name="Shu S."/>
            <person name="Goodstein D."/>
            <person name="Barry K."/>
            <person name="Futrell-Griggs M."/>
            <person name="Abernathy B."/>
            <person name="Du J."/>
            <person name="Tian Z."/>
            <person name="Zhu L."/>
            <person name="Gill N."/>
            <person name="Joshi T."/>
            <person name="Libault M."/>
            <person name="Sethuraman A."/>
            <person name="Zhang X."/>
            <person name="Shinozaki K."/>
            <person name="Nguyen H."/>
            <person name="Wing R."/>
            <person name="Cregan P."/>
            <person name="Specht J."/>
            <person name="Grimwood J."/>
            <person name="Rokhsar D."/>
            <person name="Stacey G."/>
            <person name="Shoemaker R."/>
            <person name="Jackson S."/>
        </authorList>
    </citation>
    <scope>NUCLEOTIDE SEQUENCE</scope>
    <source>
        <tissue evidence="5">Callus</tissue>
    </source>
</reference>
<evidence type="ECO:0000313" key="5">
    <source>
        <dbReference type="EMBL" id="KRH51168.1"/>
    </source>
</evidence>
<dbReference type="Proteomes" id="UP000008827">
    <property type="component" value="Chromosome 7"/>
</dbReference>
<keyword evidence="7" id="KW-1185">Reference proteome</keyword>
<evidence type="ECO:0000259" key="4">
    <source>
        <dbReference type="SMART" id="SM00043"/>
    </source>
</evidence>
<feature type="signal peptide" evidence="3">
    <location>
        <begin position="1"/>
        <end position="20"/>
    </location>
</feature>
<protein>
    <recommendedName>
        <fullName evidence="4">Cystatin domain-containing protein</fullName>
    </recommendedName>
</protein>
<evidence type="ECO:0000313" key="6">
    <source>
        <dbReference type="EnsemblPlants" id="KRH51168"/>
    </source>
</evidence>
<keyword evidence="1" id="KW-0646">Protease inhibitor</keyword>
<keyword evidence="2" id="KW-0789">Thiol protease inhibitor</keyword>
<dbReference type="GO" id="GO:0004869">
    <property type="term" value="F:cysteine-type endopeptidase inhibitor activity"/>
    <property type="evidence" value="ECO:0007669"/>
    <property type="project" value="UniProtKB-KW"/>
</dbReference>
<name>A0A0R0J8T0_SOYBN</name>
<dbReference type="InterPro" id="IPR000010">
    <property type="entry name" value="Cystatin_dom"/>
</dbReference>
<evidence type="ECO:0000256" key="3">
    <source>
        <dbReference type="SAM" id="SignalP"/>
    </source>
</evidence>
<dbReference type="OrthoDB" id="2016588at2759"/>
<evidence type="ECO:0000256" key="1">
    <source>
        <dbReference type="ARBA" id="ARBA00022690"/>
    </source>
</evidence>
<dbReference type="SMR" id="A0A0R0J8T0"/>
<evidence type="ECO:0000313" key="7">
    <source>
        <dbReference type="Proteomes" id="UP000008827"/>
    </source>
</evidence>
<dbReference type="AlphaFoldDB" id="A0A0R0J8T0"/>
<dbReference type="EMBL" id="CM000840">
    <property type="protein sequence ID" value="KRH51168.1"/>
    <property type="molecule type" value="Genomic_DNA"/>
</dbReference>
<organism evidence="5">
    <name type="scientific">Glycine max</name>
    <name type="common">Soybean</name>
    <name type="synonym">Glycine hispida</name>
    <dbReference type="NCBI Taxonomy" id="3847"/>
    <lineage>
        <taxon>Eukaryota</taxon>
        <taxon>Viridiplantae</taxon>
        <taxon>Streptophyta</taxon>
        <taxon>Embryophyta</taxon>
        <taxon>Tracheophyta</taxon>
        <taxon>Spermatophyta</taxon>
        <taxon>Magnoliopsida</taxon>
        <taxon>eudicotyledons</taxon>
        <taxon>Gunneridae</taxon>
        <taxon>Pentapetalae</taxon>
        <taxon>rosids</taxon>
        <taxon>fabids</taxon>
        <taxon>Fabales</taxon>
        <taxon>Fabaceae</taxon>
        <taxon>Papilionoideae</taxon>
        <taxon>50 kb inversion clade</taxon>
        <taxon>NPAAA clade</taxon>
        <taxon>indigoferoid/millettioid clade</taxon>
        <taxon>Phaseoleae</taxon>
        <taxon>Glycine</taxon>
        <taxon>Glycine subgen. Soja</taxon>
    </lineage>
</organism>
<dbReference type="eggNOG" id="ENOG502S46Q">
    <property type="taxonomic scope" value="Eukaryota"/>
</dbReference>
<dbReference type="EnsemblPlants" id="KRH51168">
    <property type="protein sequence ID" value="KRH51168"/>
    <property type="gene ID" value="GLYMA_07G266000"/>
</dbReference>
<reference evidence="5 6" key="1">
    <citation type="journal article" date="2010" name="Nature">
        <title>Genome sequence of the palaeopolyploid soybean.</title>
        <authorList>
            <person name="Schmutz J."/>
            <person name="Cannon S.B."/>
            <person name="Schlueter J."/>
            <person name="Ma J."/>
            <person name="Mitros T."/>
            <person name="Nelson W."/>
            <person name="Hyten D.L."/>
            <person name="Song Q."/>
            <person name="Thelen J.J."/>
            <person name="Cheng J."/>
            <person name="Xu D."/>
            <person name="Hellsten U."/>
            <person name="May G.D."/>
            <person name="Yu Y."/>
            <person name="Sakurai T."/>
            <person name="Umezawa T."/>
            <person name="Bhattacharyya M.K."/>
            <person name="Sandhu D."/>
            <person name="Valliyodan B."/>
            <person name="Lindquist E."/>
            <person name="Peto M."/>
            <person name="Grant D."/>
            <person name="Shu S."/>
            <person name="Goodstein D."/>
            <person name="Barry K."/>
            <person name="Futrell-Griggs M."/>
            <person name="Abernathy B."/>
            <person name="Du J."/>
            <person name="Tian Z."/>
            <person name="Zhu L."/>
            <person name="Gill N."/>
            <person name="Joshi T."/>
            <person name="Libault M."/>
            <person name="Sethuraman A."/>
            <person name="Zhang X.-C."/>
            <person name="Shinozaki K."/>
            <person name="Nguyen H.T."/>
            <person name="Wing R.A."/>
            <person name="Cregan P."/>
            <person name="Specht J."/>
            <person name="Grimwood J."/>
            <person name="Rokhsar D."/>
            <person name="Stacey G."/>
            <person name="Shoemaker R.C."/>
            <person name="Jackson S.A."/>
        </authorList>
    </citation>
    <scope>NUCLEOTIDE SEQUENCE [LARGE SCALE GENOMIC DNA]</scope>
    <source>
        <strain evidence="6">cv. Williams 82</strain>
        <tissue evidence="5">Callus</tissue>
    </source>
</reference>
<dbReference type="InterPro" id="IPR046350">
    <property type="entry name" value="Cystatin_sf"/>
</dbReference>
<dbReference type="CDD" id="cd00042">
    <property type="entry name" value="CY"/>
    <property type="match status" value="1"/>
</dbReference>
<dbReference type="OMA" id="IDNINDR"/>
<dbReference type="RefSeq" id="XP_003529664.1">
    <property type="nucleotide sequence ID" value="XM_003529616.5"/>
</dbReference>
<dbReference type="SMART" id="SM00043">
    <property type="entry name" value="CY"/>
    <property type="match status" value="1"/>
</dbReference>
<dbReference type="PANTHER" id="PTHR47364:SF2">
    <property type="entry name" value="CYSTEINE PROTEINASE INHIBITOR 5"/>
    <property type="match status" value="1"/>
</dbReference>
<sequence>MKQKCLVVLVFVVLLACAVGWDEGIPGGWNPIKNINDPHVTEIANFAVTEYDKQSGEKLKLVKVIKGDLQVVAGLNYRLSLTASDSNNYQAIVYEKAWAREHYRNLTSFTPLHA</sequence>
<feature type="domain" description="Cystatin" evidence="4">
    <location>
        <begin position="24"/>
        <end position="112"/>
    </location>
</feature>
<reference evidence="6" key="2">
    <citation type="submission" date="2018-02" db="UniProtKB">
        <authorList>
            <consortium name="EnsemblPlants"/>
        </authorList>
    </citation>
    <scope>IDENTIFICATION</scope>
    <source>
        <strain evidence="6">Williams 82</strain>
    </source>
</reference>
<keyword evidence="3" id="KW-0732">Signal</keyword>
<dbReference type="Gene3D" id="3.10.450.10">
    <property type="match status" value="1"/>
</dbReference>
<dbReference type="PROSITE" id="PS51257">
    <property type="entry name" value="PROKAR_LIPOPROTEIN"/>
    <property type="match status" value="1"/>
</dbReference>
<dbReference type="Gramene" id="KRH51168">
    <property type="protein sequence ID" value="KRH51168"/>
    <property type="gene ID" value="GLYMA_07G266000"/>
</dbReference>
<proteinExistence type="predicted"/>
<dbReference type="PaxDb" id="3847-GLYMA07G39590.1"/>
<accession>A0A0R0J8T0</accession>
<dbReference type="Pfam" id="PF16845">
    <property type="entry name" value="SQAPI"/>
    <property type="match status" value="1"/>
</dbReference>
<dbReference type="SUPFAM" id="SSF54403">
    <property type="entry name" value="Cystatin/monellin"/>
    <property type="match status" value="1"/>
</dbReference>
<dbReference type="ExpressionAtlas" id="A0A0R0J8T0">
    <property type="expression patterns" value="baseline and differential"/>
</dbReference>